<keyword evidence="3" id="KW-1185">Reference proteome</keyword>
<dbReference type="EMBL" id="BMMH01000005">
    <property type="protein sequence ID" value="GGL12451.1"/>
    <property type="molecule type" value="Genomic_DNA"/>
</dbReference>
<feature type="compositionally biased region" description="Low complexity" evidence="1">
    <location>
        <begin position="11"/>
        <end position="21"/>
    </location>
</feature>
<evidence type="ECO:0000256" key="1">
    <source>
        <dbReference type="SAM" id="MobiDB-lite"/>
    </source>
</evidence>
<organism evidence="2 3">
    <name type="scientific">Nocardia jinanensis</name>
    <dbReference type="NCBI Taxonomy" id="382504"/>
    <lineage>
        <taxon>Bacteria</taxon>
        <taxon>Bacillati</taxon>
        <taxon>Actinomycetota</taxon>
        <taxon>Actinomycetes</taxon>
        <taxon>Mycobacteriales</taxon>
        <taxon>Nocardiaceae</taxon>
        <taxon>Nocardia</taxon>
    </lineage>
</organism>
<accession>A0A917RKQ0</accession>
<comment type="caution">
    <text evidence="2">The sequence shown here is derived from an EMBL/GenBank/DDBJ whole genome shotgun (WGS) entry which is preliminary data.</text>
</comment>
<dbReference type="Proteomes" id="UP000638263">
    <property type="component" value="Unassembled WGS sequence"/>
</dbReference>
<protein>
    <submittedName>
        <fullName evidence="2">Uncharacterized protein</fullName>
    </submittedName>
</protein>
<dbReference type="AlphaFoldDB" id="A0A917RKQ0"/>
<sequence>MLCAGTAMSEDAAGTDGAAADGPAILVGKRYVDEAAGVELLCVKAGAGPLEYAGRELTLKSAKPLPSSD</sequence>
<reference evidence="2" key="2">
    <citation type="submission" date="2020-09" db="EMBL/GenBank/DDBJ databases">
        <authorList>
            <person name="Sun Q."/>
            <person name="Zhou Y."/>
        </authorList>
    </citation>
    <scope>NUCLEOTIDE SEQUENCE</scope>
    <source>
        <strain evidence="2">CGMCC 4.3508</strain>
    </source>
</reference>
<proteinExistence type="predicted"/>
<evidence type="ECO:0000313" key="3">
    <source>
        <dbReference type="Proteomes" id="UP000638263"/>
    </source>
</evidence>
<name>A0A917RKQ0_9NOCA</name>
<evidence type="ECO:0000313" key="2">
    <source>
        <dbReference type="EMBL" id="GGL12451.1"/>
    </source>
</evidence>
<reference evidence="2" key="1">
    <citation type="journal article" date="2014" name="Int. J. Syst. Evol. Microbiol.">
        <title>Complete genome sequence of Corynebacterium casei LMG S-19264T (=DSM 44701T), isolated from a smear-ripened cheese.</title>
        <authorList>
            <consortium name="US DOE Joint Genome Institute (JGI-PGF)"/>
            <person name="Walter F."/>
            <person name="Albersmeier A."/>
            <person name="Kalinowski J."/>
            <person name="Ruckert C."/>
        </authorList>
    </citation>
    <scope>NUCLEOTIDE SEQUENCE</scope>
    <source>
        <strain evidence="2">CGMCC 4.3508</strain>
    </source>
</reference>
<gene>
    <name evidence="2" type="ORF">GCM10011588_28560</name>
</gene>
<feature type="region of interest" description="Disordered" evidence="1">
    <location>
        <begin position="1"/>
        <end position="21"/>
    </location>
</feature>